<proteinExistence type="predicted"/>
<dbReference type="Proteomes" id="UP000789342">
    <property type="component" value="Unassembled WGS sequence"/>
</dbReference>
<organism evidence="2 3">
    <name type="scientific">Acaulospora morrowiae</name>
    <dbReference type="NCBI Taxonomy" id="94023"/>
    <lineage>
        <taxon>Eukaryota</taxon>
        <taxon>Fungi</taxon>
        <taxon>Fungi incertae sedis</taxon>
        <taxon>Mucoromycota</taxon>
        <taxon>Glomeromycotina</taxon>
        <taxon>Glomeromycetes</taxon>
        <taxon>Diversisporales</taxon>
        <taxon>Acaulosporaceae</taxon>
        <taxon>Acaulospora</taxon>
    </lineage>
</organism>
<comment type="caution">
    <text evidence="2">The sequence shown here is derived from an EMBL/GenBank/DDBJ whole genome shotgun (WGS) entry which is preliminary data.</text>
</comment>
<dbReference type="Gene3D" id="3.30.710.10">
    <property type="entry name" value="Potassium Channel Kv1.1, Chain A"/>
    <property type="match status" value="1"/>
</dbReference>
<dbReference type="EMBL" id="CAJVPV010000715">
    <property type="protein sequence ID" value="CAG8470738.1"/>
    <property type="molecule type" value="Genomic_DNA"/>
</dbReference>
<evidence type="ECO:0000313" key="2">
    <source>
        <dbReference type="EMBL" id="CAG8470738.1"/>
    </source>
</evidence>
<dbReference type="OrthoDB" id="2325218at2759"/>
<name>A0A9N8Z1U5_9GLOM</name>
<feature type="region of interest" description="Disordered" evidence="1">
    <location>
        <begin position="341"/>
        <end position="366"/>
    </location>
</feature>
<dbReference type="AlphaFoldDB" id="A0A9N8Z1U5"/>
<reference evidence="2" key="1">
    <citation type="submission" date="2021-06" db="EMBL/GenBank/DDBJ databases">
        <authorList>
            <person name="Kallberg Y."/>
            <person name="Tangrot J."/>
            <person name="Rosling A."/>
        </authorList>
    </citation>
    <scope>NUCLEOTIDE SEQUENCE</scope>
    <source>
        <strain evidence="2">CL551</strain>
    </source>
</reference>
<sequence length="461" mass="53833">MKNNDQLFLRPLFNDVKTADIMIRVDNIHFYAHTCVLYVTTGFWNRYFRHIKLRRLTMLRCKEEQNVDDLGDEALEEGMLKHDYSCSKTKSITGLSHYRGDPETELKYTFEDFGIFLKFLYGYPVEGVNEHKLFTLAYLASKKKFDVPELLSLCDKLLHETWESRRWRVAMKASKWLGLNKLRCQVLKYVYTKGESMFAKHIVKELDEHDWKVISIILDKEDPCLMDFDEICSREISFGSDDPKDEMVENTMDRDESKNEIMEDMMDRDDSKNEIMEDVMDRDDSKNEIMEDMMDRDDSKNEITEDAMDRDDSKNEIAENAMDRDDSEIKTMENSGETIWMGGVQQDGVIDDDYSKDRNGGELEMNGVQQGWTTDLDVPESKMIEGREIGGTNIEDGETTEADVDFPREGIIDDDNLEGEAIEDGEEVEMDMYEKEYEERGDIEDSKQGRRVHWDQDITGS</sequence>
<dbReference type="InterPro" id="IPR011333">
    <property type="entry name" value="SKP1/BTB/POZ_sf"/>
</dbReference>
<feature type="region of interest" description="Disordered" evidence="1">
    <location>
        <begin position="436"/>
        <end position="461"/>
    </location>
</feature>
<dbReference type="SUPFAM" id="SSF54695">
    <property type="entry name" value="POZ domain"/>
    <property type="match status" value="1"/>
</dbReference>
<feature type="compositionally biased region" description="Acidic residues" evidence="1">
    <location>
        <begin position="395"/>
        <end position="404"/>
    </location>
</feature>
<evidence type="ECO:0000313" key="3">
    <source>
        <dbReference type="Proteomes" id="UP000789342"/>
    </source>
</evidence>
<evidence type="ECO:0000256" key="1">
    <source>
        <dbReference type="SAM" id="MobiDB-lite"/>
    </source>
</evidence>
<gene>
    <name evidence="2" type="ORF">AMORRO_LOCUS1843</name>
</gene>
<feature type="region of interest" description="Disordered" evidence="1">
    <location>
        <begin position="387"/>
        <end position="411"/>
    </location>
</feature>
<protein>
    <submittedName>
        <fullName evidence="2">414_t:CDS:1</fullName>
    </submittedName>
</protein>
<keyword evidence="3" id="KW-1185">Reference proteome</keyword>
<accession>A0A9N8Z1U5</accession>